<reference evidence="1" key="1">
    <citation type="submission" date="2021-02" db="EMBL/GenBank/DDBJ databases">
        <authorList>
            <person name="Nowell W R."/>
        </authorList>
    </citation>
    <scope>NUCLEOTIDE SEQUENCE</scope>
</reference>
<organism evidence="1 2">
    <name type="scientific">Rotaria sordida</name>
    <dbReference type="NCBI Taxonomy" id="392033"/>
    <lineage>
        <taxon>Eukaryota</taxon>
        <taxon>Metazoa</taxon>
        <taxon>Spiralia</taxon>
        <taxon>Gnathifera</taxon>
        <taxon>Rotifera</taxon>
        <taxon>Eurotatoria</taxon>
        <taxon>Bdelloidea</taxon>
        <taxon>Philodinida</taxon>
        <taxon>Philodinidae</taxon>
        <taxon>Rotaria</taxon>
    </lineage>
</organism>
<accession>A0A815X9Q8</accession>
<dbReference type="Proteomes" id="UP000663864">
    <property type="component" value="Unassembled WGS sequence"/>
</dbReference>
<gene>
    <name evidence="1" type="ORF">ZHD862_LOCUS39429</name>
</gene>
<feature type="non-terminal residue" evidence="1">
    <location>
        <position position="1"/>
    </location>
</feature>
<comment type="caution">
    <text evidence="1">The sequence shown here is derived from an EMBL/GenBank/DDBJ whole genome shotgun (WGS) entry which is preliminary data.</text>
</comment>
<dbReference type="EMBL" id="CAJNOT010018698">
    <property type="protein sequence ID" value="CAF1554826.1"/>
    <property type="molecule type" value="Genomic_DNA"/>
</dbReference>
<evidence type="ECO:0000313" key="2">
    <source>
        <dbReference type="Proteomes" id="UP000663864"/>
    </source>
</evidence>
<protein>
    <submittedName>
        <fullName evidence="1">Uncharacterized protein</fullName>
    </submittedName>
</protein>
<feature type="non-terminal residue" evidence="1">
    <location>
        <position position="72"/>
    </location>
</feature>
<dbReference type="InterPro" id="IPR027268">
    <property type="entry name" value="Peptidase_M4/M1_CTD_sf"/>
</dbReference>
<sequence length="72" mass="8416">EKASVSYGLLTFREEFLSADTSLDSAERQQTRTKVIVEHIIQLWFSKSDWWDSIWVGKSLSSFLVYKLIEES</sequence>
<dbReference type="Gene3D" id="1.10.390.10">
    <property type="entry name" value="Neutral Protease Domain 2"/>
    <property type="match status" value="1"/>
</dbReference>
<proteinExistence type="predicted"/>
<name>A0A815X9Q8_9BILA</name>
<dbReference type="AlphaFoldDB" id="A0A815X9Q8"/>
<evidence type="ECO:0000313" key="1">
    <source>
        <dbReference type="EMBL" id="CAF1554826.1"/>
    </source>
</evidence>